<dbReference type="Gene3D" id="3.30.70.20">
    <property type="match status" value="1"/>
</dbReference>
<keyword evidence="4" id="KW-0288">FMN</keyword>
<dbReference type="RefSeq" id="WP_158947414.1">
    <property type="nucleotide sequence ID" value="NZ_CP046400.1"/>
</dbReference>
<dbReference type="InterPro" id="IPR029479">
    <property type="entry name" value="Nitroreductase"/>
</dbReference>
<evidence type="ECO:0000256" key="2">
    <source>
        <dbReference type="ARBA" id="ARBA00007118"/>
    </source>
</evidence>
<dbReference type="KEGG" id="psel:GM415_08635"/>
<dbReference type="SUPFAM" id="SSF55469">
    <property type="entry name" value="FMN-dependent nitroreductase-like"/>
    <property type="match status" value="1"/>
</dbReference>
<dbReference type="CDD" id="cd02143">
    <property type="entry name" value="nitroreductase_FeS-like"/>
    <property type="match status" value="1"/>
</dbReference>
<protein>
    <submittedName>
        <fullName evidence="10">Nitroreductase</fullName>
    </submittedName>
</protein>
<reference evidence="10 11" key="1">
    <citation type="submission" date="2019-11" db="EMBL/GenBank/DDBJ databases">
        <authorList>
            <person name="Zheng R.K."/>
            <person name="Sun C.M."/>
        </authorList>
    </citation>
    <scope>NUCLEOTIDE SEQUENCE [LARGE SCALE GENOMIC DNA]</scope>
    <source>
        <strain evidence="10 11">SRB007</strain>
    </source>
</reference>
<evidence type="ECO:0000256" key="4">
    <source>
        <dbReference type="ARBA" id="ARBA00022643"/>
    </source>
</evidence>
<dbReference type="InterPro" id="IPR000415">
    <property type="entry name" value="Nitroreductase-like"/>
</dbReference>
<evidence type="ECO:0000256" key="5">
    <source>
        <dbReference type="ARBA" id="ARBA00022723"/>
    </source>
</evidence>
<comment type="similarity">
    <text evidence="2">Belongs to the nitroreductase family.</text>
</comment>
<evidence type="ECO:0000256" key="6">
    <source>
        <dbReference type="ARBA" id="ARBA00023002"/>
    </source>
</evidence>
<name>A0A6I6JDI9_9BACT</name>
<keyword evidence="3" id="KW-0285">Flavoprotein</keyword>
<dbReference type="EMBL" id="CP046400">
    <property type="protein sequence ID" value="QGY40191.1"/>
    <property type="molecule type" value="Genomic_DNA"/>
</dbReference>
<keyword evidence="8" id="KW-0411">Iron-sulfur</keyword>
<dbReference type="GO" id="GO:0016491">
    <property type="term" value="F:oxidoreductase activity"/>
    <property type="evidence" value="ECO:0007669"/>
    <property type="project" value="UniProtKB-KW"/>
</dbReference>
<sequence>MSLFTIDTDSCKRDGLCAAACPLGCIALDAEGYPIPHERKQAYCIGCGHCMAVCPTQAIRLDRFDDTGELLDRKNAATPEQVVQLLKGRRSVRAFKKEPLPEETLRELLDLTEYAPSGHNAHPVRWSVAATPERVAEAARATVDWMRGEVEAETERAAALHLAGIVKAWDRDIDIVCREAPALAVAHGPATGITPMEDGVIATAYLELAAHGLGLGACWCGYVQMAAGTDAALRELLGIPEEGRVYGALLLGRPARRYRFIPPRPGANVHWV</sequence>
<evidence type="ECO:0000256" key="8">
    <source>
        <dbReference type="ARBA" id="ARBA00023014"/>
    </source>
</evidence>
<proteinExistence type="inferred from homology"/>
<evidence type="ECO:0000313" key="11">
    <source>
        <dbReference type="Proteomes" id="UP000428328"/>
    </source>
</evidence>
<dbReference type="Proteomes" id="UP000428328">
    <property type="component" value="Chromosome"/>
</dbReference>
<keyword evidence="7" id="KW-0408">Iron</keyword>
<evidence type="ECO:0000256" key="3">
    <source>
        <dbReference type="ARBA" id="ARBA00022630"/>
    </source>
</evidence>
<feature type="domain" description="4Fe-4S ferredoxin-type" evidence="9">
    <location>
        <begin position="2"/>
        <end position="31"/>
    </location>
</feature>
<evidence type="ECO:0000259" key="9">
    <source>
        <dbReference type="PROSITE" id="PS51379"/>
    </source>
</evidence>
<dbReference type="InterPro" id="IPR017896">
    <property type="entry name" value="4Fe4S_Fe-S-bd"/>
</dbReference>
<dbReference type="AlphaFoldDB" id="A0A6I6JDI9"/>
<dbReference type="PROSITE" id="PS00198">
    <property type="entry name" value="4FE4S_FER_1"/>
    <property type="match status" value="1"/>
</dbReference>
<gene>
    <name evidence="10" type="ORF">GM415_08635</name>
</gene>
<dbReference type="GO" id="GO:0046872">
    <property type="term" value="F:metal ion binding"/>
    <property type="evidence" value="ECO:0007669"/>
    <property type="project" value="UniProtKB-KW"/>
</dbReference>
<feature type="domain" description="4Fe-4S ferredoxin-type" evidence="9">
    <location>
        <begin position="35"/>
        <end position="64"/>
    </location>
</feature>
<organism evidence="10 11">
    <name type="scientific">Pseudodesulfovibrio cashew</name>
    <dbReference type="NCBI Taxonomy" id="2678688"/>
    <lineage>
        <taxon>Bacteria</taxon>
        <taxon>Pseudomonadati</taxon>
        <taxon>Thermodesulfobacteriota</taxon>
        <taxon>Desulfovibrionia</taxon>
        <taxon>Desulfovibrionales</taxon>
        <taxon>Desulfovibrionaceae</taxon>
    </lineage>
</organism>
<dbReference type="Gene3D" id="3.40.109.10">
    <property type="entry name" value="NADH Oxidase"/>
    <property type="match status" value="1"/>
</dbReference>
<evidence type="ECO:0000256" key="7">
    <source>
        <dbReference type="ARBA" id="ARBA00023004"/>
    </source>
</evidence>
<dbReference type="GO" id="GO:0051536">
    <property type="term" value="F:iron-sulfur cluster binding"/>
    <property type="evidence" value="ECO:0007669"/>
    <property type="project" value="UniProtKB-KW"/>
</dbReference>
<dbReference type="Pfam" id="PF13187">
    <property type="entry name" value="Fer4_9"/>
    <property type="match status" value="1"/>
</dbReference>
<accession>A0A6I6JDI9</accession>
<dbReference type="InterPro" id="IPR017900">
    <property type="entry name" value="4Fe4S_Fe_S_CS"/>
</dbReference>
<evidence type="ECO:0000256" key="1">
    <source>
        <dbReference type="ARBA" id="ARBA00001917"/>
    </source>
</evidence>
<dbReference type="PROSITE" id="PS51379">
    <property type="entry name" value="4FE4S_FER_2"/>
    <property type="match status" value="2"/>
</dbReference>
<evidence type="ECO:0000313" key="10">
    <source>
        <dbReference type="EMBL" id="QGY40191.1"/>
    </source>
</evidence>
<dbReference type="PANTHER" id="PTHR43673">
    <property type="entry name" value="NAD(P)H NITROREDUCTASE YDGI-RELATED"/>
    <property type="match status" value="1"/>
</dbReference>
<keyword evidence="11" id="KW-1185">Reference proteome</keyword>
<keyword evidence="5" id="KW-0479">Metal-binding</keyword>
<comment type="cofactor">
    <cofactor evidence="1">
        <name>FMN</name>
        <dbReference type="ChEBI" id="CHEBI:58210"/>
    </cofactor>
</comment>
<dbReference type="PANTHER" id="PTHR43673:SF2">
    <property type="entry name" value="NITROREDUCTASE"/>
    <property type="match status" value="1"/>
</dbReference>
<dbReference type="Pfam" id="PF00881">
    <property type="entry name" value="Nitroreductase"/>
    <property type="match status" value="1"/>
</dbReference>
<keyword evidence="6" id="KW-0560">Oxidoreductase</keyword>
<dbReference type="SUPFAM" id="SSF54862">
    <property type="entry name" value="4Fe-4S ferredoxins"/>
    <property type="match status" value="1"/>
</dbReference>